<name>A0A9X1X6J7_9SPHI</name>
<evidence type="ECO:0000313" key="3">
    <source>
        <dbReference type="Proteomes" id="UP001139450"/>
    </source>
</evidence>
<proteinExistence type="predicted"/>
<protein>
    <submittedName>
        <fullName evidence="2">Uncharacterized protein</fullName>
    </submittedName>
</protein>
<feature type="transmembrane region" description="Helical" evidence="1">
    <location>
        <begin position="6"/>
        <end position="23"/>
    </location>
</feature>
<keyword evidence="1" id="KW-0472">Membrane</keyword>
<evidence type="ECO:0000313" key="2">
    <source>
        <dbReference type="EMBL" id="MCJ8212017.1"/>
    </source>
</evidence>
<sequence length="56" mass="6415">MSATSIIFFLFFALPLVAFLFWLMRQDKEKGKLGMFILAALVILAVVYTLVTYSKH</sequence>
<organism evidence="2 3">
    <name type="scientific">Mucilaginibacter straminoryzae</name>
    <dbReference type="NCBI Taxonomy" id="2932774"/>
    <lineage>
        <taxon>Bacteria</taxon>
        <taxon>Pseudomonadati</taxon>
        <taxon>Bacteroidota</taxon>
        <taxon>Sphingobacteriia</taxon>
        <taxon>Sphingobacteriales</taxon>
        <taxon>Sphingobacteriaceae</taxon>
        <taxon>Mucilaginibacter</taxon>
    </lineage>
</organism>
<accession>A0A9X1X6J7</accession>
<keyword evidence="1" id="KW-1133">Transmembrane helix</keyword>
<dbReference type="Proteomes" id="UP001139450">
    <property type="component" value="Unassembled WGS sequence"/>
</dbReference>
<reference evidence="2" key="1">
    <citation type="submission" date="2022-04" db="EMBL/GenBank/DDBJ databases">
        <title>Mucilaginibacter sp. RS28 isolated from freshwater.</title>
        <authorList>
            <person name="Ko S.-R."/>
        </authorList>
    </citation>
    <scope>NUCLEOTIDE SEQUENCE</scope>
    <source>
        <strain evidence="2">RS28</strain>
    </source>
</reference>
<dbReference type="EMBL" id="JALJEJ010000016">
    <property type="protein sequence ID" value="MCJ8212017.1"/>
    <property type="molecule type" value="Genomic_DNA"/>
</dbReference>
<dbReference type="RefSeq" id="WP_245133190.1">
    <property type="nucleotide sequence ID" value="NZ_JALJEJ010000016.1"/>
</dbReference>
<keyword evidence="3" id="KW-1185">Reference proteome</keyword>
<keyword evidence="1" id="KW-0812">Transmembrane</keyword>
<feature type="transmembrane region" description="Helical" evidence="1">
    <location>
        <begin position="35"/>
        <end position="53"/>
    </location>
</feature>
<gene>
    <name evidence="2" type="ORF">MUY27_20035</name>
</gene>
<evidence type="ECO:0000256" key="1">
    <source>
        <dbReference type="SAM" id="Phobius"/>
    </source>
</evidence>
<comment type="caution">
    <text evidence="2">The sequence shown here is derived from an EMBL/GenBank/DDBJ whole genome shotgun (WGS) entry which is preliminary data.</text>
</comment>
<dbReference type="AlphaFoldDB" id="A0A9X1X6J7"/>